<dbReference type="PROSITE" id="PS51819">
    <property type="entry name" value="VOC"/>
    <property type="match status" value="1"/>
</dbReference>
<organism evidence="2 3">
    <name type="scientific">Nesterenkonia rhizosphaerae</name>
    <dbReference type="NCBI Taxonomy" id="1348272"/>
    <lineage>
        <taxon>Bacteria</taxon>
        <taxon>Bacillati</taxon>
        <taxon>Actinomycetota</taxon>
        <taxon>Actinomycetes</taxon>
        <taxon>Micrococcales</taxon>
        <taxon>Micrococcaceae</taxon>
        <taxon>Nesterenkonia</taxon>
    </lineage>
</organism>
<reference evidence="3" key="1">
    <citation type="journal article" date="2019" name="Int. J. Syst. Evol. Microbiol.">
        <title>The Global Catalogue of Microorganisms (GCM) 10K type strain sequencing project: providing services to taxonomists for standard genome sequencing and annotation.</title>
        <authorList>
            <consortium name="The Broad Institute Genomics Platform"/>
            <consortium name="The Broad Institute Genome Sequencing Center for Infectious Disease"/>
            <person name="Wu L."/>
            <person name="Ma J."/>
        </authorList>
    </citation>
    <scope>NUCLEOTIDE SEQUENCE [LARGE SCALE GENOMIC DNA]</scope>
    <source>
        <strain evidence="3">JCM 19129</strain>
    </source>
</reference>
<dbReference type="PANTHER" id="PTHR33993:SF1">
    <property type="entry name" value="GLYOXALASE FAMILY PROTEIN"/>
    <property type="match status" value="1"/>
</dbReference>
<feature type="domain" description="VOC" evidence="1">
    <location>
        <begin position="8"/>
        <end position="118"/>
    </location>
</feature>
<keyword evidence="3" id="KW-1185">Reference proteome</keyword>
<accession>A0ABP9FTR0</accession>
<proteinExistence type="predicted"/>
<protein>
    <submittedName>
        <fullName evidence="2">VOC family protein</fullName>
    </submittedName>
</protein>
<comment type="caution">
    <text evidence="2">The sequence shown here is derived from an EMBL/GenBank/DDBJ whole genome shotgun (WGS) entry which is preliminary data.</text>
</comment>
<dbReference type="InterPro" id="IPR037523">
    <property type="entry name" value="VOC_core"/>
</dbReference>
<dbReference type="InterPro" id="IPR004360">
    <property type="entry name" value="Glyas_Fos-R_dOase_dom"/>
</dbReference>
<gene>
    <name evidence="2" type="ORF">GCM10025790_10580</name>
</gene>
<dbReference type="RefSeq" id="WP_345477025.1">
    <property type="nucleotide sequence ID" value="NZ_BAABLW010000005.1"/>
</dbReference>
<evidence type="ECO:0000259" key="1">
    <source>
        <dbReference type="PROSITE" id="PS51819"/>
    </source>
</evidence>
<dbReference type="SUPFAM" id="SSF54593">
    <property type="entry name" value="Glyoxalase/Bleomycin resistance protein/Dihydroxybiphenyl dioxygenase"/>
    <property type="match status" value="1"/>
</dbReference>
<dbReference type="Gene3D" id="3.10.180.10">
    <property type="entry name" value="2,3-Dihydroxybiphenyl 1,2-Dioxygenase, domain 1"/>
    <property type="match status" value="1"/>
</dbReference>
<evidence type="ECO:0000313" key="2">
    <source>
        <dbReference type="EMBL" id="GAA4917002.1"/>
    </source>
</evidence>
<dbReference type="InterPro" id="IPR052164">
    <property type="entry name" value="Anthracycline_SecMetBiosynth"/>
</dbReference>
<dbReference type="EMBL" id="BAABLW010000005">
    <property type="protein sequence ID" value="GAA4917002.1"/>
    <property type="molecule type" value="Genomic_DNA"/>
</dbReference>
<dbReference type="CDD" id="cd07247">
    <property type="entry name" value="SgaA_N_like"/>
    <property type="match status" value="1"/>
</dbReference>
<dbReference type="PANTHER" id="PTHR33993">
    <property type="entry name" value="GLYOXALASE-RELATED"/>
    <property type="match status" value="1"/>
</dbReference>
<dbReference type="Proteomes" id="UP001500368">
    <property type="component" value="Unassembled WGS sequence"/>
</dbReference>
<name>A0ABP9FTR0_9MICC</name>
<evidence type="ECO:0000313" key="3">
    <source>
        <dbReference type="Proteomes" id="UP001500368"/>
    </source>
</evidence>
<dbReference type="InterPro" id="IPR029068">
    <property type="entry name" value="Glyas_Bleomycin-R_OHBP_Dase"/>
</dbReference>
<sequence length="119" mass="12612">MPVQKHHAISYVEFAVKDLAATRAFYESAFGWEFNDYGPTYSGIKSPDGEGEIGGLDAGTAPQSGGPLVLLFSEDLDATVDAVRAAGGSITAEPYDFPGGRRFEFTDPSGNRLGVYAEA</sequence>
<dbReference type="Pfam" id="PF00903">
    <property type="entry name" value="Glyoxalase"/>
    <property type="match status" value="1"/>
</dbReference>